<evidence type="ECO:0000313" key="3">
    <source>
        <dbReference type="Proteomes" id="UP001498421"/>
    </source>
</evidence>
<sequence>MAVAAIEITGFVGSALGIIQFGMANFAQPETAKSVIKIGVGLDTKNGLNNAGGDLPDVRLFNEDGEFLGMSADPGDIDDGSTQEIQIEHHDDNGQQATYALFSTNDDAICIAYASITWPDGNEYAWEPNTVPEGKDQDYFCYSGPPFKWRTDKDPNGITHWTINNGSKHKRSATAQAYGPSKKPRLPRRHLNARDETVTTGPRFDEQLVMDNSSDHATTQLCESETSVGPDFLNIADGLFCRMSDKTLWPICDDATTDGCFSLEEQQLVINGVVQRTKKYSQVVTWGK</sequence>
<proteinExistence type="predicted"/>
<evidence type="ECO:0000256" key="1">
    <source>
        <dbReference type="SAM" id="MobiDB-lite"/>
    </source>
</evidence>
<reference evidence="2 3" key="1">
    <citation type="journal article" date="2025" name="Microbiol. Resour. Announc.">
        <title>Draft genome sequences for Neonectria magnoliae and Neonectria punicea, canker pathogens of Liriodendron tulipifera and Acer saccharum in West Virginia.</title>
        <authorList>
            <person name="Petronek H.M."/>
            <person name="Kasson M.T."/>
            <person name="Metheny A.M."/>
            <person name="Stauder C.M."/>
            <person name="Lovett B."/>
            <person name="Lynch S.C."/>
            <person name="Garnas J.R."/>
            <person name="Kasson L.R."/>
            <person name="Stajich J.E."/>
        </authorList>
    </citation>
    <scope>NUCLEOTIDE SEQUENCE [LARGE SCALE GENOMIC DNA]</scope>
    <source>
        <strain evidence="2 3">NRRL 64651</strain>
    </source>
</reference>
<gene>
    <name evidence="2" type="ORF">QQZ08_004367</name>
</gene>
<dbReference type="EMBL" id="JAZAVK010000032">
    <property type="protein sequence ID" value="KAK7429152.1"/>
    <property type="molecule type" value="Genomic_DNA"/>
</dbReference>
<protein>
    <submittedName>
        <fullName evidence="2">Uncharacterized protein</fullName>
    </submittedName>
</protein>
<feature type="region of interest" description="Disordered" evidence="1">
    <location>
        <begin position="165"/>
        <end position="187"/>
    </location>
</feature>
<dbReference type="Proteomes" id="UP001498421">
    <property type="component" value="Unassembled WGS sequence"/>
</dbReference>
<keyword evidence="3" id="KW-1185">Reference proteome</keyword>
<comment type="caution">
    <text evidence="2">The sequence shown here is derived from an EMBL/GenBank/DDBJ whole genome shotgun (WGS) entry which is preliminary data.</text>
</comment>
<evidence type="ECO:0000313" key="2">
    <source>
        <dbReference type="EMBL" id="KAK7429152.1"/>
    </source>
</evidence>
<accession>A0ABR1I8M3</accession>
<organism evidence="2 3">
    <name type="scientific">Neonectria magnoliae</name>
    <dbReference type="NCBI Taxonomy" id="2732573"/>
    <lineage>
        <taxon>Eukaryota</taxon>
        <taxon>Fungi</taxon>
        <taxon>Dikarya</taxon>
        <taxon>Ascomycota</taxon>
        <taxon>Pezizomycotina</taxon>
        <taxon>Sordariomycetes</taxon>
        <taxon>Hypocreomycetidae</taxon>
        <taxon>Hypocreales</taxon>
        <taxon>Nectriaceae</taxon>
        <taxon>Neonectria</taxon>
    </lineage>
</organism>
<name>A0ABR1I8M3_9HYPO</name>